<dbReference type="RefSeq" id="WP_168959858.1">
    <property type="nucleotide sequence ID" value="NZ_CP098604.1"/>
</dbReference>
<dbReference type="SUPFAM" id="SSF50249">
    <property type="entry name" value="Nucleic acid-binding proteins"/>
    <property type="match status" value="1"/>
</dbReference>
<organism evidence="6">
    <name type="scientific">Xanthomonas hortorum pv. pelargonii</name>
    <dbReference type="NCBI Taxonomy" id="453602"/>
    <lineage>
        <taxon>Bacteria</taxon>
        <taxon>Pseudomonadati</taxon>
        <taxon>Pseudomonadota</taxon>
        <taxon>Gammaproteobacteria</taxon>
        <taxon>Lysobacterales</taxon>
        <taxon>Lysobacteraceae</taxon>
        <taxon>Xanthomonas</taxon>
    </lineage>
</organism>
<dbReference type="GO" id="GO:0005776">
    <property type="term" value="C:autophagosome"/>
    <property type="evidence" value="ECO:0007669"/>
    <property type="project" value="TreeGrafter"/>
</dbReference>
<dbReference type="SUPFAM" id="SSF56112">
    <property type="entry name" value="Protein kinase-like (PK-like)"/>
    <property type="match status" value="1"/>
</dbReference>
<evidence type="ECO:0000313" key="8">
    <source>
        <dbReference type="Proteomes" id="UP000548771"/>
    </source>
</evidence>
<evidence type="ECO:0000256" key="1">
    <source>
        <dbReference type="ARBA" id="ARBA00022679"/>
    </source>
</evidence>
<dbReference type="PROSITE" id="PS50011">
    <property type="entry name" value="PROTEIN_KINASE_DOM"/>
    <property type="match status" value="1"/>
</dbReference>
<reference evidence="7" key="3">
    <citation type="journal article" date="2020" name="Syst. Appl. Microbiol.">
        <title>Clarifying the taxonomy of the causal agent of bacterial leaf spot of lettuce through a polyphasic approach reveals that Xanthomonas cynarae Trebaol et al. 2000 emend. Timilsina et al. 2019 is a later heterotypic synonym of Xanthomonas hortorum Vauterin et al. 1995.</title>
        <authorList>
            <person name="Moriniere L."/>
            <person name="Burlet A."/>
            <person name="Rosenthal E.R."/>
            <person name="Nesme X."/>
            <person name="Portier P."/>
            <person name="Bull C.T."/>
            <person name="Lavire C."/>
            <person name="Fischer-Le Saux M."/>
            <person name="Bertolla F."/>
        </authorList>
    </citation>
    <scope>NUCLEOTIDE SEQUENCE</scope>
    <source>
        <strain evidence="7">CFBP2533</strain>
    </source>
</reference>
<reference evidence="6" key="4">
    <citation type="submission" date="2020-07" db="EMBL/GenBank/DDBJ databases">
        <authorList>
            <person name="Pothier F. J."/>
        </authorList>
    </citation>
    <scope>NUCLEOTIDE SEQUENCE</scope>
    <source>
        <strain evidence="6">CFBP 2533</strain>
    </source>
</reference>
<dbReference type="InterPro" id="IPR045269">
    <property type="entry name" value="Atg1-like"/>
</dbReference>
<dbReference type="InterPro" id="IPR008271">
    <property type="entry name" value="Ser/Thr_kinase_AS"/>
</dbReference>
<feature type="domain" description="Protein kinase" evidence="5">
    <location>
        <begin position="15"/>
        <end position="289"/>
    </location>
</feature>
<dbReference type="InterPro" id="IPR011009">
    <property type="entry name" value="Kinase-like_dom_sf"/>
</dbReference>
<keyword evidence="1" id="KW-0808">Transferase</keyword>
<reference evidence="7" key="1">
    <citation type="submission" date="2019-03" db="EMBL/GenBank/DDBJ databases">
        <authorList>
            <person name="Moriniere L."/>
            <person name="Burlet A."/>
            <person name="Rosenthal E."/>
            <person name="Portier P."/>
            <person name="Lavire C."/>
            <person name="Nesme X."/>
            <person name="Bull C.T."/>
            <person name="Le Saux M."/>
            <person name="Bertolla F."/>
        </authorList>
    </citation>
    <scope>NUCLEOTIDE SEQUENCE</scope>
    <source>
        <strain evidence="7">CFBP2533</strain>
    </source>
</reference>
<dbReference type="SMART" id="SM00220">
    <property type="entry name" value="S_TKc"/>
    <property type="match status" value="1"/>
</dbReference>
<dbReference type="Pfam" id="PF00069">
    <property type="entry name" value="Pkinase"/>
    <property type="match status" value="1"/>
</dbReference>
<dbReference type="GO" id="GO:0000407">
    <property type="term" value="C:phagophore assembly site"/>
    <property type="evidence" value="ECO:0007669"/>
    <property type="project" value="TreeGrafter"/>
</dbReference>
<gene>
    <name evidence="6" type="primary">pknD_1</name>
    <name evidence="6" type="ORF">CFBP2533_11730</name>
    <name evidence="7" type="ORF">E1J24_20850</name>
</gene>
<evidence type="ECO:0000256" key="3">
    <source>
        <dbReference type="ARBA" id="ARBA00022777"/>
    </source>
</evidence>
<dbReference type="GO" id="GO:0004674">
    <property type="term" value="F:protein serine/threonine kinase activity"/>
    <property type="evidence" value="ECO:0007669"/>
    <property type="project" value="UniProtKB-KW"/>
</dbReference>
<reference evidence="8" key="2">
    <citation type="journal article" date="2020" name="Syst. Appl. Microbiol.">
        <title>Clarifying the taxonomy of the causal agent of bacterial leaf spot of lettuce through a polyphasic approach reveals that Xanthomonas cynarae Trebaol et al. 2000 emend. Timilsina et al. 2019 is a later heterotypic synonym of Xanthomonas hortorum Vauterin et al. 1995.</title>
        <authorList>
            <person name="Moriniere L."/>
            <person name="Burlet A."/>
            <person name="Rosenthal E.R."/>
            <person name="Nesme X."/>
            <person name="Portier P."/>
            <person name="Bull C.T."/>
            <person name="Lavire C."/>
            <person name="Fischer-Le Saux M."/>
            <person name="Bertolla F."/>
        </authorList>
    </citation>
    <scope>NUCLEOTIDE SEQUENCE [LARGE SCALE GENOMIC DNA]</scope>
    <source>
        <strain evidence="8">CFBP2533</strain>
    </source>
</reference>
<dbReference type="InterPro" id="IPR012340">
    <property type="entry name" value="NA-bd_OB-fold"/>
</dbReference>
<dbReference type="EMBL" id="LR828261">
    <property type="protein sequence ID" value="CAD0313589.1"/>
    <property type="molecule type" value="Genomic_DNA"/>
</dbReference>
<keyword evidence="3 6" id="KW-0418">Kinase</keyword>
<evidence type="ECO:0000313" key="6">
    <source>
        <dbReference type="EMBL" id="CAD0313602.1"/>
    </source>
</evidence>
<evidence type="ECO:0000259" key="5">
    <source>
        <dbReference type="PROSITE" id="PS50011"/>
    </source>
</evidence>
<dbReference type="CDD" id="cd14014">
    <property type="entry name" value="STKc_PknB_like"/>
    <property type="match status" value="1"/>
</dbReference>
<evidence type="ECO:0000256" key="4">
    <source>
        <dbReference type="ARBA" id="ARBA00022840"/>
    </source>
</evidence>
<dbReference type="PANTHER" id="PTHR24348:SF22">
    <property type="entry name" value="NON-SPECIFIC SERINE_THREONINE PROTEIN KINASE"/>
    <property type="match status" value="1"/>
</dbReference>
<proteinExistence type="predicted"/>
<sequence>MNGPLRADEIVGGRYRVTNYHAEGGMQFVYRATDTLTSRIVALKTPKNSSASKRFKRSAVVAAQVNHPNVAKTLDYVNEEGKEFLIEEFIEGQDLQKSLLNSCSNLDPYLTAKLFHHISKGVSAAHHAKVIHRDLKPTNIMIAGDFDLIEIKITDFGIAKMASDVLDEAAAGGPETMLLSNTAVGALPYMAPEAIETPKEITTKADIWSVGAMLFHISTGILPFGEGLKAVRKILEAVPEAVPDHATRNPQFAPLVTQILDLASSCLKLDPNERPTADQLVKSCGDLYYSLAHREHGKVTRVFDHKKFGFISSGKGPVFFHANSVYGTEPLIVGDQVCFTRHHVDGGAAPRAHPVLKMNN</sequence>
<keyword evidence="7" id="KW-0723">Serine/threonine-protein kinase</keyword>
<keyword evidence="2" id="KW-0547">Nucleotide-binding</keyword>
<dbReference type="InterPro" id="IPR000719">
    <property type="entry name" value="Prot_kinase_dom"/>
</dbReference>
<accession>A0A6V7CBL0</accession>
<dbReference type="Gene3D" id="2.40.50.140">
    <property type="entry name" value="Nucleic acid-binding proteins"/>
    <property type="match status" value="1"/>
</dbReference>
<dbReference type="Proteomes" id="UP000548771">
    <property type="component" value="Unassembled WGS sequence"/>
</dbReference>
<dbReference type="PANTHER" id="PTHR24348">
    <property type="entry name" value="SERINE/THREONINE-PROTEIN KINASE UNC-51-RELATED"/>
    <property type="match status" value="1"/>
</dbReference>
<dbReference type="GO" id="GO:0005524">
    <property type="term" value="F:ATP binding"/>
    <property type="evidence" value="ECO:0007669"/>
    <property type="project" value="UniProtKB-KW"/>
</dbReference>
<dbReference type="GO" id="GO:0016020">
    <property type="term" value="C:membrane"/>
    <property type="evidence" value="ECO:0007669"/>
    <property type="project" value="TreeGrafter"/>
</dbReference>
<keyword evidence="4" id="KW-0067">ATP-binding</keyword>
<protein>
    <submittedName>
        <fullName evidence="7">Serine/threonine protein kinase</fullName>
    </submittedName>
    <submittedName>
        <fullName evidence="6">Serine/threonine-protein kinase PknD</fullName>
    </submittedName>
</protein>
<name>A0A6V7CBL0_9XANT</name>
<dbReference type="EMBL" id="LR828261">
    <property type="protein sequence ID" value="CAD0313602.1"/>
    <property type="molecule type" value="Genomic_DNA"/>
</dbReference>
<dbReference type="Gene3D" id="1.10.510.10">
    <property type="entry name" value="Transferase(Phosphotransferase) domain 1"/>
    <property type="match status" value="1"/>
</dbReference>
<dbReference type="EMBL" id="SMDX01000037">
    <property type="protein sequence ID" value="NMI24222.1"/>
    <property type="molecule type" value="Genomic_DNA"/>
</dbReference>
<dbReference type="Gene3D" id="3.30.200.20">
    <property type="entry name" value="Phosphorylase Kinase, domain 1"/>
    <property type="match status" value="1"/>
</dbReference>
<dbReference type="PROSITE" id="PS00108">
    <property type="entry name" value="PROTEIN_KINASE_ST"/>
    <property type="match status" value="1"/>
</dbReference>
<dbReference type="GO" id="GO:0005829">
    <property type="term" value="C:cytosol"/>
    <property type="evidence" value="ECO:0007669"/>
    <property type="project" value="TreeGrafter"/>
</dbReference>
<dbReference type="AlphaFoldDB" id="A0A6V7CBL0"/>
<evidence type="ECO:0000313" key="7">
    <source>
        <dbReference type="EMBL" id="NMI24222.1"/>
    </source>
</evidence>
<evidence type="ECO:0000256" key="2">
    <source>
        <dbReference type="ARBA" id="ARBA00022741"/>
    </source>
</evidence>